<dbReference type="HOGENOM" id="CLU_203576_0_0_1"/>
<reference evidence="1 2" key="1">
    <citation type="journal article" date="2012" name="PLoS Pathog.">
        <title>Diverse lifestyles and strategies of plant pathogenesis encoded in the genomes of eighteen Dothideomycetes fungi.</title>
        <authorList>
            <person name="Ohm R.A."/>
            <person name="Feau N."/>
            <person name="Henrissat B."/>
            <person name="Schoch C.L."/>
            <person name="Horwitz B.A."/>
            <person name="Barry K.W."/>
            <person name="Condon B.J."/>
            <person name="Copeland A.C."/>
            <person name="Dhillon B."/>
            <person name="Glaser F."/>
            <person name="Hesse C.N."/>
            <person name="Kosti I."/>
            <person name="LaButti K."/>
            <person name="Lindquist E.A."/>
            <person name="Lucas S."/>
            <person name="Salamov A.A."/>
            <person name="Bradshaw R.E."/>
            <person name="Ciuffetti L."/>
            <person name="Hamelin R.C."/>
            <person name="Kema G.H.J."/>
            <person name="Lawrence C."/>
            <person name="Scott J.A."/>
            <person name="Spatafora J.W."/>
            <person name="Turgeon B.G."/>
            <person name="de Wit P.J.G.M."/>
            <person name="Zhong S."/>
            <person name="Goodwin S.B."/>
            <person name="Grigoriev I.V."/>
        </authorList>
    </citation>
    <scope>NUCLEOTIDE SEQUENCE [LARGE SCALE GENOMIC DNA]</scope>
    <source>
        <strain evidence="1 2">UAMH 10762</strain>
    </source>
</reference>
<dbReference type="OrthoDB" id="62952at2759"/>
<protein>
    <recommendedName>
        <fullName evidence="3">F-box domain-containing protein</fullName>
    </recommendedName>
</protein>
<dbReference type="PANTHER" id="PTHR42085:SF2">
    <property type="entry name" value="F-BOX DOMAIN-CONTAINING PROTEIN"/>
    <property type="match status" value="1"/>
</dbReference>
<evidence type="ECO:0000313" key="2">
    <source>
        <dbReference type="Proteomes" id="UP000011761"/>
    </source>
</evidence>
<dbReference type="AlphaFoldDB" id="M2LSQ0"/>
<gene>
    <name evidence="1" type="ORF">BAUCODRAFT_40938</name>
</gene>
<dbReference type="GeneID" id="19114041"/>
<feature type="non-terminal residue" evidence="1">
    <location>
        <position position="1"/>
    </location>
</feature>
<keyword evidence="2" id="KW-1185">Reference proteome</keyword>
<evidence type="ECO:0008006" key="3">
    <source>
        <dbReference type="Google" id="ProtNLM"/>
    </source>
</evidence>
<dbReference type="EMBL" id="KB445554">
    <property type="protein sequence ID" value="EMC97492.1"/>
    <property type="molecule type" value="Genomic_DNA"/>
</dbReference>
<dbReference type="PANTHER" id="PTHR42085">
    <property type="entry name" value="F-BOX DOMAIN-CONTAINING PROTEIN"/>
    <property type="match status" value="1"/>
</dbReference>
<proteinExistence type="predicted"/>
<dbReference type="KEGG" id="bcom:BAUCODRAFT_40938"/>
<accession>M2LSQ0</accession>
<sequence>CRLLDIPPELRNRIYCHLLPFKQEIILTVNGYARPALLATCKQVRNEALKMFYANNTF</sequence>
<organism evidence="1 2">
    <name type="scientific">Baudoinia panamericana (strain UAMH 10762)</name>
    <name type="common">Angels' share fungus</name>
    <name type="synonym">Baudoinia compniacensis (strain UAMH 10762)</name>
    <dbReference type="NCBI Taxonomy" id="717646"/>
    <lineage>
        <taxon>Eukaryota</taxon>
        <taxon>Fungi</taxon>
        <taxon>Dikarya</taxon>
        <taxon>Ascomycota</taxon>
        <taxon>Pezizomycotina</taxon>
        <taxon>Dothideomycetes</taxon>
        <taxon>Dothideomycetidae</taxon>
        <taxon>Mycosphaerellales</taxon>
        <taxon>Teratosphaeriaceae</taxon>
        <taxon>Baudoinia</taxon>
    </lineage>
</organism>
<dbReference type="InterPro" id="IPR038883">
    <property type="entry name" value="AN11006-like"/>
</dbReference>
<evidence type="ECO:0000313" key="1">
    <source>
        <dbReference type="EMBL" id="EMC97492.1"/>
    </source>
</evidence>
<name>M2LSQ0_BAUPA</name>
<dbReference type="RefSeq" id="XP_007675330.1">
    <property type="nucleotide sequence ID" value="XM_007677140.1"/>
</dbReference>
<dbReference type="Proteomes" id="UP000011761">
    <property type="component" value="Unassembled WGS sequence"/>
</dbReference>
<feature type="non-terminal residue" evidence="1">
    <location>
        <position position="58"/>
    </location>
</feature>